<proteinExistence type="predicted"/>
<organism evidence="1 2">
    <name type="scientific">Panagrolaimus sp. PS1159</name>
    <dbReference type="NCBI Taxonomy" id="55785"/>
    <lineage>
        <taxon>Eukaryota</taxon>
        <taxon>Metazoa</taxon>
        <taxon>Ecdysozoa</taxon>
        <taxon>Nematoda</taxon>
        <taxon>Chromadorea</taxon>
        <taxon>Rhabditida</taxon>
        <taxon>Tylenchina</taxon>
        <taxon>Panagrolaimomorpha</taxon>
        <taxon>Panagrolaimoidea</taxon>
        <taxon>Panagrolaimidae</taxon>
        <taxon>Panagrolaimus</taxon>
    </lineage>
</organism>
<reference evidence="2" key="1">
    <citation type="submission" date="2022-11" db="UniProtKB">
        <authorList>
            <consortium name="WormBaseParasite"/>
        </authorList>
    </citation>
    <scope>IDENTIFICATION</scope>
</reference>
<name>A0AC35G914_9BILA</name>
<evidence type="ECO:0000313" key="1">
    <source>
        <dbReference type="Proteomes" id="UP000887580"/>
    </source>
</evidence>
<protein>
    <submittedName>
        <fullName evidence="2">Uncharacterized protein</fullName>
    </submittedName>
</protein>
<evidence type="ECO:0000313" key="2">
    <source>
        <dbReference type="WBParaSite" id="PS1159_v2.g24714.t1"/>
    </source>
</evidence>
<accession>A0AC35G914</accession>
<dbReference type="Proteomes" id="UP000887580">
    <property type="component" value="Unplaced"/>
</dbReference>
<sequence>MAECLEDTSGKDTDRVIDSCGFLKEQFDIFKHDYREAFDEHGHEKLANLTLDNDMKKEVVNTLRKLQKAKHNIESYNLQGEDRANVADLLQKIGVVLEELERVIRGKVEFSIQNVHLPEYDTEAIAMLFGPQDENSADKKAIDDLRDFNRIFEEKVSGVLGAATLLLSDYANLEEFMKENA</sequence>
<dbReference type="WBParaSite" id="PS1159_v2.g24714.t1">
    <property type="protein sequence ID" value="PS1159_v2.g24714.t1"/>
    <property type="gene ID" value="PS1159_v2.g24714"/>
</dbReference>